<dbReference type="AlphaFoldDB" id="F2NRN3"/>
<sequence length="54" mass="6316">MVIWGAKYPVPNGSNKYFKFDNSVLLILVYGFHILDVIEPVFNLFEKELLKLNK</sequence>
<protein>
    <submittedName>
        <fullName evidence="2">Uncharacterized protein</fullName>
    </submittedName>
</protein>
<accession>F2NRN3</accession>
<dbReference type="Proteomes" id="UP000006852">
    <property type="component" value="Chromosome"/>
</dbReference>
<name>F2NRN3_TRES6</name>
<proteinExistence type="predicted"/>
<evidence type="ECO:0000256" key="1">
    <source>
        <dbReference type="SAM" id="Phobius"/>
    </source>
</evidence>
<reference evidence="2 3" key="1">
    <citation type="journal article" date="2011" name="Stand. Genomic Sci.">
        <title>Complete genome sequence of Treponema succinifaciens type strain (6091).</title>
        <authorList>
            <person name="Han C."/>
            <person name="Gronow S."/>
            <person name="Teshima H."/>
            <person name="Lapidus A."/>
            <person name="Nolan M."/>
            <person name="Lucas S."/>
            <person name="Hammon N."/>
            <person name="Deshpande S."/>
            <person name="Cheng J.F."/>
            <person name="Zeytun A."/>
            <person name="Tapia R."/>
            <person name="Goodwin L."/>
            <person name="Pitluck S."/>
            <person name="Liolios K."/>
            <person name="Pagani I."/>
            <person name="Ivanova N."/>
            <person name="Mavromatis K."/>
            <person name="Mikhailova N."/>
            <person name="Huntemann M."/>
            <person name="Pati A."/>
            <person name="Chen A."/>
            <person name="Palaniappan K."/>
            <person name="Land M."/>
            <person name="Hauser L."/>
            <person name="Brambilla E.M."/>
            <person name="Rohde M."/>
            <person name="Goker M."/>
            <person name="Woyke T."/>
            <person name="Bristow J."/>
            <person name="Eisen J.A."/>
            <person name="Markowitz V."/>
            <person name="Hugenholtz P."/>
            <person name="Kyrpides N.C."/>
            <person name="Klenk H.P."/>
            <person name="Detter J.C."/>
        </authorList>
    </citation>
    <scope>NUCLEOTIDE SEQUENCE [LARGE SCALE GENOMIC DNA]</scope>
    <source>
        <strain evidence="3">ATCC 33096 / DSM 2489 / 6091</strain>
    </source>
</reference>
<evidence type="ECO:0000313" key="2">
    <source>
        <dbReference type="EMBL" id="AEB13851.1"/>
    </source>
</evidence>
<organism evidence="2 3">
    <name type="scientific">Treponema succinifaciens (strain ATCC 33096 / DSM 2489 / 6091)</name>
    <dbReference type="NCBI Taxonomy" id="869209"/>
    <lineage>
        <taxon>Bacteria</taxon>
        <taxon>Pseudomonadati</taxon>
        <taxon>Spirochaetota</taxon>
        <taxon>Spirochaetia</taxon>
        <taxon>Spirochaetales</taxon>
        <taxon>Treponemataceae</taxon>
        <taxon>Treponema</taxon>
    </lineage>
</organism>
<dbReference type="KEGG" id="tsu:Tresu_0927"/>
<dbReference type="HOGENOM" id="CLU_3049106_0_0_12"/>
<evidence type="ECO:0000313" key="3">
    <source>
        <dbReference type="Proteomes" id="UP000006852"/>
    </source>
</evidence>
<keyword evidence="1" id="KW-0472">Membrane</keyword>
<keyword evidence="1" id="KW-1133">Transmembrane helix</keyword>
<feature type="transmembrane region" description="Helical" evidence="1">
    <location>
        <begin position="24"/>
        <end position="45"/>
    </location>
</feature>
<dbReference type="EMBL" id="CP002631">
    <property type="protein sequence ID" value="AEB13851.1"/>
    <property type="molecule type" value="Genomic_DNA"/>
</dbReference>
<keyword evidence="3" id="KW-1185">Reference proteome</keyword>
<gene>
    <name evidence="2" type="ordered locus">Tresu_0927</name>
</gene>
<keyword evidence="1" id="KW-0812">Transmembrane</keyword>
<reference evidence="3" key="2">
    <citation type="submission" date="2011-04" db="EMBL/GenBank/DDBJ databases">
        <title>The complete genome of chromosome of Treponema succinifaciens DSM 2489.</title>
        <authorList>
            <person name="Lucas S."/>
            <person name="Copeland A."/>
            <person name="Lapidus A."/>
            <person name="Bruce D."/>
            <person name="Goodwin L."/>
            <person name="Pitluck S."/>
            <person name="Peters L."/>
            <person name="Kyrpides N."/>
            <person name="Mavromatis K."/>
            <person name="Ivanova N."/>
            <person name="Ovchinnikova G."/>
            <person name="Teshima H."/>
            <person name="Detter J.C."/>
            <person name="Tapia R."/>
            <person name="Han C."/>
            <person name="Land M."/>
            <person name="Hauser L."/>
            <person name="Markowitz V."/>
            <person name="Cheng J.-F."/>
            <person name="Hugenholtz P."/>
            <person name="Woyke T."/>
            <person name="Wu D."/>
            <person name="Gronow S."/>
            <person name="Wellnitz S."/>
            <person name="Brambilla E."/>
            <person name="Klenk H.-P."/>
            <person name="Eisen J.A."/>
        </authorList>
    </citation>
    <scope>NUCLEOTIDE SEQUENCE [LARGE SCALE GENOMIC DNA]</scope>
    <source>
        <strain evidence="3">ATCC 33096 / DSM 2489 / 6091</strain>
    </source>
</reference>